<gene>
    <name evidence="2" type="ORF">GP2143_07209</name>
</gene>
<sequence>MDTGSDYYISWLIYCLAVFSSNALLWRLLVRASSVHLKILLQLTLLAVLMTPASLELGTGYWVPAFMMMIMEGLNEGFAAAAPRLLPMLLVLILLIFSTYLSRWTWRRLFSGKFSSR</sequence>
<name>A0YBZ9_9GAMM</name>
<dbReference type="AlphaFoldDB" id="A0YBZ9"/>
<dbReference type="EMBL" id="AAVT01000003">
    <property type="protein sequence ID" value="EAW31318.1"/>
    <property type="molecule type" value="Genomic_DNA"/>
</dbReference>
<keyword evidence="1" id="KW-1133">Transmembrane helix</keyword>
<keyword evidence="3" id="KW-1185">Reference proteome</keyword>
<protein>
    <submittedName>
        <fullName evidence="2">Uncharacterized protein</fullName>
    </submittedName>
</protein>
<evidence type="ECO:0000313" key="3">
    <source>
        <dbReference type="Proteomes" id="UP000004931"/>
    </source>
</evidence>
<feature type="transmembrane region" description="Helical" evidence="1">
    <location>
        <begin position="40"/>
        <end position="62"/>
    </location>
</feature>
<feature type="transmembrane region" description="Helical" evidence="1">
    <location>
        <begin position="82"/>
        <end position="101"/>
    </location>
</feature>
<keyword evidence="1" id="KW-0812">Transmembrane</keyword>
<organism evidence="2 3">
    <name type="scientific">marine gamma proteobacterium HTCC2143</name>
    <dbReference type="NCBI Taxonomy" id="247633"/>
    <lineage>
        <taxon>Bacteria</taxon>
        <taxon>Pseudomonadati</taxon>
        <taxon>Pseudomonadota</taxon>
        <taxon>Gammaproteobacteria</taxon>
        <taxon>Cellvibrionales</taxon>
        <taxon>Spongiibacteraceae</taxon>
        <taxon>BD1-7 clade</taxon>
    </lineage>
</organism>
<comment type="caution">
    <text evidence="2">The sequence shown here is derived from an EMBL/GenBank/DDBJ whole genome shotgun (WGS) entry which is preliminary data.</text>
</comment>
<dbReference type="OrthoDB" id="9894445at2"/>
<dbReference type="STRING" id="247633.GP2143_07209"/>
<evidence type="ECO:0000256" key="1">
    <source>
        <dbReference type="SAM" id="Phobius"/>
    </source>
</evidence>
<reference evidence="2 3" key="1">
    <citation type="journal article" date="2010" name="J. Bacteriol.">
        <title>Genome sequence of the oligotrophic marine Gammaproteobacterium HTCC2143, isolated from the Oregon Coast.</title>
        <authorList>
            <person name="Oh H.M."/>
            <person name="Kang I."/>
            <person name="Ferriera S."/>
            <person name="Giovannoni S.J."/>
            <person name="Cho J.C."/>
        </authorList>
    </citation>
    <scope>NUCLEOTIDE SEQUENCE [LARGE SCALE GENOMIC DNA]</scope>
    <source>
        <strain evidence="2 3">HTCC2143</strain>
    </source>
</reference>
<dbReference type="Proteomes" id="UP000004931">
    <property type="component" value="Unassembled WGS sequence"/>
</dbReference>
<keyword evidence="1" id="KW-0472">Membrane</keyword>
<feature type="transmembrane region" description="Helical" evidence="1">
    <location>
        <begin position="6"/>
        <end position="28"/>
    </location>
</feature>
<proteinExistence type="predicted"/>
<accession>A0YBZ9</accession>
<evidence type="ECO:0000313" key="2">
    <source>
        <dbReference type="EMBL" id="EAW31318.1"/>
    </source>
</evidence>